<comment type="caution">
    <text evidence="2">The sequence shown here is derived from an EMBL/GenBank/DDBJ whole genome shotgun (WGS) entry which is preliminary data.</text>
</comment>
<evidence type="ECO:0000313" key="3">
    <source>
        <dbReference type="Proteomes" id="UP001283361"/>
    </source>
</evidence>
<evidence type="ECO:0000256" key="1">
    <source>
        <dbReference type="SAM" id="MobiDB-lite"/>
    </source>
</evidence>
<dbReference type="Proteomes" id="UP001283361">
    <property type="component" value="Unassembled WGS sequence"/>
</dbReference>
<feature type="region of interest" description="Disordered" evidence="1">
    <location>
        <begin position="130"/>
        <end position="177"/>
    </location>
</feature>
<reference evidence="2" key="1">
    <citation type="journal article" date="2023" name="G3 (Bethesda)">
        <title>A reference genome for the long-term kleptoplast-retaining sea slug Elysia crispata morphotype clarki.</title>
        <authorList>
            <person name="Eastman K.E."/>
            <person name="Pendleton A.L."/>
            <person name="Shaikh M.A."/>
            <person name="Suttiyut T."/>
            <person name="Ogas R."/>
            <person name="Tomko P."/>
            <person name="Gavelis G."/>
            <person name="Widhalm J.R."/>
            <person name="Wisecaver J.H."/>
        </authorList>
    </citation>
    <scope>NUCLEOTIDE SEQUENCE</scope>
    <source>
        <strain evidence="2">ECLA1</strain>
    </source>
</reference>
<gene>
    <name evidence="2" type="ORF">RRG08_013003</name>
</gene>
<protein>
    <submittedName>
        <fullName evidence="2">Uncharacterized protein</fullName>
    </submittedName>
</protein>
<keyword evidence="3" id="KW-1185">Reference proteome</keyword>
<feature type="compositionally biased region" description="Basic and acidic residues" evidence="1">
    <location>
        <begin position="65"/>
        <end position="80"/>
    </location>
</feature>
<feature type="compositionally biased region" description="Basic residues" evidence="1">
    <location>
        <begin position="131"/>
        <end position="143"/>
    </location>
</feature>
<sequence>MHPSPSRLHLSPLGHISSYGCLWNRATGVPLTCPGLSQGRSTDNFYPEEHLSSHLSDSEVNQGEGNRRDEERESNGRVENEEALEFSQVIKFYRISISPKFNKNKTKEKSCIGIQIAKSEQNVTKDICTKKHDHKTQKRKPHGKSIISQKARKFWQRTRTETKTKMSGIRTDVGKDG</sequence>
<dbReference type="EMBL" id="JAWDGP010002895">
    <property type="protein sequence ID" value="KAK3778732.1"/>
    <property type="molecule type" value="Genomic_DNA"/>
</dbReference>
<proteinExistence type="predicted"/>
<accession>A0AAE1A0L9</accession>
<evidence type="ECO:0000313" key="2">
    <source>
        <dbReference type="EMBL" id="KAK3778732.1"/>
    </source>
</evidence>
<dbReference type="PROSITE" id="PS51257">
    <property type="entry name" value="PROKAR_LIPOPROTEIN"/>
    <property type="match status" value="1"/>
</dbReference>
<organism evidence="2 3">
    <name type="scientific">Elysia crispata</name>
    <name type="common">lettuce slug</name>
    <dbReference type="NCBI Taxonomy" id="231223"/>
    <lineage>
        <taxon>Eukaryota</taxon>
        <taxon>Metazoa</taxon>
        <taxon>Spiralia</taxon>
        <taxon>Lophotrochozoa</taxon>
        <taxon>Mollusca</taxon>
        <taxon>Gastropoda</taxon>
        <taxon>Heterobranchia</taxon>
        <taxon>Euthyneura</taxon>
        <taxon>Panpulmonata</taxon>
        <taxon>Sacoglossa</taxon>
        <taxon>Placobranchoidea</taxon>
        <taxon>Plakobranchidae</taxon>
        <taxon>Elysia</taxon>
    </lineage>
</organism>
<dbReference type="AlphaFoldDB" id="A0AAE1A0L9"/>
<feature type="region of interest" description="Disordered" evidence="1">
    <location>
        <begin position="44"/>
        <end position="81"/>
    </location>
</feature>
<name>A0AAE1A0L9_9GAST</name>